<dbReference type="PANTHER" id="PTHR30012:SF0">
    <property type="entry name" value="TYPE II SECRETION SYSTEM PROTEIN F-RELATED"/>
    <property type="match status" value="1"/>
</dbReference>
<reference evidence="10 11" key="1">
    <citation type="journal article" date="2016" name="Nat. Commun.">
        <title>Thousands of microbial genomes shed light on interconnected biogeochemical processes in an aquifer system.</title>
        <authorList>
            <person name="Anantharaman K."/>
            <person name="Brown C.T."/>
            <person name="Hug L.A."/>
            <person name="Sharon I."/>
            <person name="Castelle C.J."/>
            <person name="Probst A.J."/>
            <person name="Thomas B.C."/>
            <person name="Singh A."/>
            <person name="Wilkins M.J."/>
            <person name="Karaoz U."/>
            <person name="Brodie E.L."/>
            <person name="Williams K.H."/>
            <person name="Hubbard S.S."/>
            <person name="Banfield J.F."/>
        </authorList>
    </citation>
    <scope>NUCLEOTIDE SEQUENCE [LARGE SCALE GENOMIC DNA]</scope>
</reference>
<keyword evidence="7 8" id="KW-0472">Membrane</keyword>
<feature type="domain" description="Type II secretion system protein GspF" evidence="9">
    <location>
        <begin position="16"/>
        <end position="138"/>
    </location>
</feature>
<dbReference type="InterPro" id="IPR003004">
    <property type="entry name" value="GspF/PilC"/>
</dbReference>
<dbReference type="PANTHER" id="PTHR30012">
    <property type="entry name" value="GENERAL SECRETION PATHWAY PROTEIN"/>
    <property type="match status" value="1"/>
</dbReference>
<proteinExistence type="inferred from homology"/>
<keyword evidence="5 8" id="KW-0812">Transmembrane</keyword>
<evidence type="ECO:0000313" key="10">
    <source>
        <dbReference type="EMBL" id="OGG08144.1"/>
    </source>
</evidence>
<dbReference type="PRINTS" id="PR00812">
    <property type="entry name" value="BCTERIALGSPF"/>
</dbReference>
<protein>
    <recommendedName>
        <fullName evidence="9">Type II secretion system protein GspF domain-containing protein</fullName>
    </recommendedName>
</protein>
<evidence type="ECO:0000256" key="7">
    <source>
        <dbReference type="ARBA" id="ARBA00023136"/>
    </source>
</evidence>
<feature type="transmembrane region" description="Helical" evidence="8">
    <location>
        <begin position="170"/>
        <end position="187"/>
    </location>
</feature>
<keyword evidence="6 8" id="KW-1133">Transmembrane helix</keyword>
<comment type="subcellular location">
    <subcellularLocation>
        <location evidence="1">Cell inner membrane</location>
        <topology evidence="1">Multi-pass membrane protein</topology>
    </subcellularLocation>
</comment>
<name>A0A1F5Z761_9BACT</name>
<dbReference type="InterPro" id="IPR042094">
    <property type="entry name" value="T2SS_GspF_sf"/>
</dbReference>
<dbReference type="GO" id="GO:0005886">
    <property type="term" value="C:plasma membrane"/>
    <property type="evidence" value="ECO:0007669"/>
    <property type="project" value="UniProtKB-SubCell"/>
</dbReference>
<evidence type="ECO:0000256" key="2">
    <source>
        <dbReference type="ARBA" id="ARBA00005745"/>
    </source>
</evidence>
<evidence type="ECO:0000256" key="1">
    <source>
        <dbReference type="ARBA" id="ARBA00004429"/>
    </source>
</evidence>
<evidence type="ECO:0000259" key="9">
    <source>
        <dbReference type="Pfam" id="PF00482"/>
    </source>
</evidence>
<comment type="similarity">
    <text evidence="2">Belongs to the GSP F family.</text>
</comment>
<organism evidence="10 11">
    <name type="scientific">Candidatus Gottesmanbacteria bacterium RIFCSPHIGHO2_01_FULL_40_15</name>
    <dbReference type="NCBI Taxonomy" id="1798376"/>
    <lineage>
        <taxon>Bacteria</taxon>
        <taxon>Candidatus Gottesmaniibacteriota</taxon>
    </lineage>
</organism>
<evidence type="ECO:0000256" key="4">
    <source>
        <dbReference type="ARBA" id="ARBA00022519"/>
    </source>
</evidence>
<dbReference type="FunFam" id="1.20.81.30:FF:000001">
    <property type="entry name" value="Type II secretion system protein F"/>
    <property type="match status" value="1"/>
</dbReference>
<evidence type="ECO:0000256" key="8">
    <source>
        <dbReference type="SAM" id="Phobius"/>
    </source>
</evidence>
<accession>A0A1F5Z761</accession>
<gene>
    <name evidence="10" type="ORF">A2777_02035</name>
</gene>
<keyword evidence="4" id="KW-0997">Cell inner membrane</keyword>
<dbReference type="Pfam" id="PF00482">
    <property type="entry name" value="T2SSF"/>
    <property type="match status" value="2"/>
</dbReference>
<feature type="domain" description="Type II secretion system protein GspF" evidence="9">
    <location>
        <begin position="216"/>
        <end position="339"/>
    </location>
</feature>
<dbReference type="EMBL" id="MFJF01000005">
    <property type="protein sequence ID" value="OGG08144.1"/>
    <property type="molecule type" value="Genomic_DNA"/>
</dbReference>
<evidence type="ECO:0000256" key="6">
    <source>
        <dbReference type="ARBA" id="ARBA00022989"/>
    </source>
</evidence>
<evidence type="ECO:0000313" key="11">
    <source>
        <dbReference type="Proteomes" id="UP000177354"/>
    </source>
</evidence>
<dbReference type="Proteomes" id="UP000177354">
    <property type="component" value="Unassembled WGS sequence"/>
</dbReference>
<evidence type="ECO:0000256" key="5">
    <source>
        <dbReference type="ARBA" id="ARBA00022692"/>
    </source>
</evidence>
<keyword evidence="3" id="KW-1003">Cell membrane</keyword>
<dbReference type="InterPro" id="IPR018076">
    <property type="entry name" value="T2SS_GspF_dom"/>
</dbReference>
<sequence length="351" mass="38714">MNIAPISLSSSEKISFLSNLSTMLAAGISILEAVDALLEDAKGKNKKFLEILREDIVQGNHLYYSFSKFPLVFDKITVNLIKASEEAGTLEITLKDIKINILKEMEFTDKVKQALIYPVLIGFVFLGVLLLMLLVVIPKISSVFSRLNVDLPLPTKILIYSSELLTRNSLLIAVSSVLFFLIMSFIYKRNRSFFITPLYSLPLISNLIKDIDLTRFTRSMALLLHAGVPIVNCLELTKNVVINKETAKVIARSTEMVVAGKKLSEGFKSAKSVFPTIMIKLLEVGEKSGALEKSMQDISEYLEYQVSNTLRTFTALLEPIMLIIVGVLVGGMMLAIIAPIYGLIGQVGAGG</sequence>
<dbReference type="Gene3D" id="1.20.81.30">
    <property type="entry name" value="Type II secretion system (T2SS), domain F"/>
    <property type="match status" value="2"/>
</dbReference>
<evidence type="ECO:0000256" key="3">
    <source>
        <dbReference type="ARBA" id="ARBA00022475"/>
    </source>
</evidence>
<feature type="transmembrane region" description="Helical" evidence="8">
    <location>
        <begin position="115"/>
        <end position="137"/>
    </location>
</feature>
<feature type="transmembrane region" description="Helical" evidence="8">
    <location>
        <begin position="320"/>
        <end position="344"/>
    </location>
</feature>
<dbReference type="AlphaFoldDB" id="A0A1F5Z761"/>
<comment type="caution">
    <text evidence="10">The sequence shown here is derived from an EMBL/GenBank/DDBJ whole genome shotgun (WGS) entry which is preliminary data.</text>
</comment>